<dbReference type="AlphaFoldDB" id="A0A558QV51"/>
<dbReference type="Proteomes" id="UP000318681">
    <property type="component" value="Unassembled WGS sequence"/>
</dbReference>
<protein>
    <submittedName>
        <fullName evidence="2">Uncharacterized protein</fullName>
    </submittedName>
</protein>
<evidence type="ECO:0000313" key="2">
    <source>
        <dbReference type="EMBL" id="TVV71026.1"/>
    </source>
</evidence>
<dbReference type="EMBL" id="VNIM01000100">
    <property type="protein sequence ID" value="TVV71026.1"/>
    <property type="molecule type" value="Genomic_DNA"/>
</dbReference>
<feature type="compositionally biased region" description="Basic and acidic residues" evidence="1">
    <location>
        <begin position="122"/>
        <end position="137"/>
    </location>
</feature>
<dbReference type="OrthoDB" id="594865at2"/>
<keyword evidence="3" id="KW-1185">Reference proteome</keyword>
<organism evidence="2 3">
    <name type="scientific">Alterirhizorhabdus solaris</name>
    <dbReference type="NCBI Taxonomy" id="2529389"/>
    <lineage>
        <taxon>Bacteria</taxon>
        <taxon>Pseudomonadati</taxon>
        <taxon>Pseudomonadota</taxon>
        <taxon>Alphaproteobacteria</taxon>
        <taxon>Sphingomonadales</taxon>
        <taxon>Rhizorhabdaceae</taxon>
        <taxon>Alterirhizorhabdus</taxon>
    </lineage>
</organism>
<dbReference type="RefSeq" id="WP_145154800.1">
    <property type="nucleotide sequence ID" value="NZ_VNIM01000100.1"/>
</dbReference>
<reference evidence="2 3" key="1">
    <citation type="submission" date="2019-07" db="EMBL/GenBank/DDBJ databases">
        <title>Sphingomonas solaris sp. nov., isolated from a solar panel from Boston, Massachusetts.</title>
        <authorList>
            <person name="Tanner K."/>
            <person name="Pascual J."/>
            <person name="Mancuso C."/>
            <person name="Pereto J."/>
            <person name="Khalil A."/>
            <person name="Vilanova C."/>
        </authorList>
    </citation>
    <scope>NUCLEOTIDE SEQUENCE [LARGE SCALE GENOMIC DNA]</scope>
    <source>
        <strain evidence="2 3">R4DWN</strain>
    </source>
</reference>
<proteinExistence type="predicted"/>
<name>A0A558QV51_9SPHN</name>
<feature type="region of interest" description="Disordered" evidence="1">
    <location>
        <begin position="121"/>
        <end position="141"/>
    </location>
</feature>
<accession>A0A558QV51</accession>
<comment type="caution">
    <text evidence="2">The sequence shown here is derived from an EMBL/GenBank/DDBJ whole genome shotgun (WGS) entry which is preliminary data.</text>
</comment>
<gene>
    <name evidence="2" type="ORF">FOY91_17750</name>
</gene>
<sequence length="173" mass="18180">MANHGSMLRGPGLVITAAMIVMPPAGAQTPGGLGDLVGARGSSAELDLRSRGYALSGNKDGSPVWWNKAKSSCVLVYVDDGRVQSIRSVKAKDCGKGGSGNAVAAVAIGAILAGAIIAGSSGDKHRDHDDDFGDDRNRGRHSYSPADGVTCYRRESTCYKYGDFSAKWTRREF</sequence>
<evidence type="ECO:0000313" key="3">
    <source>
        <dbReference type="Proteomes" id="UP000318681"/>
    </source>
</evidence>
<evidence type="ECO:0000256" key="1">
    <source>
        <dbReference type="SAM" id="MobiDB-lite"/>
    </source>
</evidence>